<reference evidence="2" key="1">
    <citation type="journal article" date="2019" name="Int. J. Syst. Evol. Microbiol.">
        <title>The Global Catalogue of Microorganisms (GCM) 10K type strain sequencing project: providing services to taxonomists for standard genome sequencing and annotation.</title>
        <authorList>
            <consortium name="The Broad Institute Genomics Platform"/>
            <consortium name="The Broad Institute Genome Sequencing Center for Infectious Disease"/>
            <person name="Wu L."/>
            <person name="Ma J."/>
        </authorList>
    </citation>
    <scope>NUCLEOTIDE SEQUENCE [LARGE SCALE GENOMIC DNA]</scope>
    <source>
        <strain evidence="2">CGMCC 1.16326</strain>
    </source>
</reference>
<name>A0ABW0HD07_9HYPH</name>
<evidence type="ECO:0000313" key="1">
    <source>
        <dbReference type="EMBL" id="MFC5394545.1"/>
    </source>
</evidence>
<sequence length="187" mass="20735">KTMNHAECPAASGFFNSLLAAGKPSGDRIFPGRKSSRTITDHTSAPVAADSILVIEPYDEVFSHSEKTSTLLVNAALRKEYEQLHEAIGVAKELFLKSVKAHIPIPERAAPAQRPEGSIWAGRVRSPVTSVIRRCRRWSPGAPPKPIWRAASMSASRRYRGWQNQRPSPLISYFDKIPTAQKHDLKV</sequence>
<gene>
    <name evidence="1" type="ORF">ACFPPC_18055</name>
</gene>
<accession>A0ABW0HD07</accession>
<comment type="caution">
    <text evidence="1">The sequence shown here is derived from an EMBL/GenBank/DDBJ whole genome shotgun (WGS) entry which is preliminary data.</text>
</comment>
<feature type="non-terminal residue" evidence="1">
    <location>
        <position position="1"/>
    </location>
</feature>
<keyword evidence="2" id="KW-1185">Reference proteome</keyword>
<dbReference type="Proteomes" id="UP001596104">
    <property type="component" value="Unassembled WGS sequence"/>
</dbReference>
<protein>
    <submittedName>
        <fullName evidence="1">Uncharacterized protein</fullName>
    </submittedName>
</protein>
<evidence type="ECO:0000313" key="2">
    <source>
        <dbReference type="Proteomes" id="UP001596104"/>
    </source>
</evidence>
<organism evidence="1 2">
    <name type="scientific">Bosea vestrisii</name>
    <dbReference type="NCBI Taxonomy" id="151416"/>
    <lineage>
        <taxon>Bacteria</taxon>
        <taxon>Pseudomonadati</taxon>
        <taxon>Pseudomonadota</taxon>
        <taxon>Alphaproteobacteria</taxon>
        <taxon>Hyphomicrobiales</taxon>
        <taxon>Boseaceae</taxon>
        <taxon>Bosea</taxon>
    </lineage>
</organism>
<dbReference type="EMBL" id="JBHSLV010000031">
    <property type="protein sequence ID" value="MFC5394545.1"/>
    <property type="molecule type" value="Genomic_DNA"/>
</dbReference>
<proteinExistence type="predicted"/>